<comment type="similarity">
    <text evidence="1">Belongs to the iron/ascorbate-dependent oxidoreductase family.</text>
</comment>
<dbReference type="Proteomes" id="UP000184233">
    <property type="component" value="Unassembled WGS sequence"/>
</dbReference>
<dbReference type="InterPro" id="IPR005123">
    <property type="entry name" value="Oxoglu/Fe-dep_dioxygenase_dom"/>
</dbReference>
<reference evidence="3 4" key="1">
    <citation type="submission" date="2016-09" db="EMBL/GenBank/DDBJ databases">
        <title>Genome-resolved meta-omics ties microbial dynamics to process performance in biotechnology for thiocyanate degradation.</title>
        <authorList>
            <person name="Kantor R.S."/>
            <person name="Huddy R.J."/>
            <person name="Iyer R."/>
            <person name="Thomas B.C."/>
            <person name="Brown C.T."/>
            <person name="Anantharaman K."/>
            <person name="Tringe S."/>
            <person name="Hettich R.L."/>
            <person name="Harrison S.T."/>
            <person name="Banfield J.F."/>
        </authorList>
    </citation>
    <scope>NUCLEOTIDE SEQUENCE [LARGE SCALE GENOMIC DNA]</scope>
    <source>
        <strain evidence="3">59-99</strain>
    </source>
</reference>
<keyword evidence="1" id="KW-0479">Metal-binding</keyword>
<comment type="caution">
    <text evidence="3">The sequence shown here is derived from an EMBL/GenBank/DDBJ whole genome shotgun (WGS) entry which is preliminary data.</text>
</comment>
<dbReference type="STRING" id="1895771.BGO89_06945"/>
<accession>A0A1M3KYW6</accession>
<dbReference type="InterPro" id="IPR018655">
    <property type="entry name" value="DUF2086"/>
</dbReference>
<evidence type="ECO:0000313" key="3">
    <source>
        <dbReference type="EMBL" id="OJX57702.1"/>
    </source>
</evidence>
<protein>
    <submittedName>
        <fullName evidence="3">Prolyl 4-hydroxylase subunit alpha</fullName>
    </submittedName>
</protein>
<feature type="domain" description="Fe2OG dioxygenase" evidence="2">
    <location>
        <begin position="122"/>
        <end position="235"/>
    </location>
</feature>
<dbReference type="PROSITE" id="PS51471">
    <property type="entry name" value="FE2OG_OXY"/>
    <property type="match status" value="1"/>
</dbReference>
<sequence length="237" mass="26550">MPAIIERIARCDWPDVVTSLHTTGYAIVPSVVTKDECDGLIASYDVDTLYRKTVKMERHRFGIGEYRYFRYPLPGIVADLRTAIYPRIAPVANAWMDMLGIDTAYPADHATFLASCHDRGQSLPTPLILKYGPDGYNTLHQDLYGELYFPIQLVLFLSQSGEDHTGGEFVLTEQLPRAQSRATVLNPGRGDLLLFTTNFRPVRGSRGHYRSAVRHGVSTVREGQRHTLGIIFHDAAS</sequence>
<gene>
    <name evidence="3" type="ORF">BGO89_06945</name>
</gene>
<dbReference type="AlphaFoldDB" id="A0A1M3KYW6"/>
<dbReference type="GO" id="GO:0016491">
    <property type="term" value="F:oxidoreductase activity"/>
    <property type="evidence" value="ECO:0007669"/>
    <property type="project" value="UniProtKB-KW"/>
</dbReference>
<dbReference type="Pfam" id="PF09859">
    <property type="entry name" value="Oxygenase-NA"/>
    <property type="match status" value="1"/>
</dbReference>
<evidence type="ECO:0000256" key="1">
    <source>
        <dbReference type="RuleBase" id="RU003682"/>
    </source>
</evidence>
<organism evidence="3 4">
    <name type="scientific">Candidatus Kapaibacterium thiocyanatum</name>
    <dbReference type="NCBI Taxonomy" id="1895771"/>
    <lineage>
        <taxon>Bacteria</taxon>
        <taxon>Pseudomonadati</taxon>
        <taxon>Candidatus Kapaibacteriota</taxon>
        <taxon>Candidatus Kapaibacteriia</taxon>
        <taxon>Candidatus Kapaibacteriales</taxon>
        <taxon>Candidatus Kapaibacteriaceae</taxon>
        <taxon>Candidatus Kapaibacterium</taxon>
    </lineage>
</organism>
<dbReference type="GO" id="GO:0046872">
    <property type="term" value="F:metal ion binding"/>
    <property type="evidence" value="ECO:0007669"/>
    <property type="project" value="UniProtKB-KW"/>
</dbReference>
<dbReference type="Gene3D" id="2.60.120.620">
    <property type="entry name" value="q2cbj1_9rhob like domain"/>
    <property type="match status" value="1"/>
</dbReference>
<evidence type="ECO:0000313" key="4">
    <source>
        <dbReference type="Proteomes" id="UP000184233"/>
    </source>
</evidence>
<proteinExistence type="inferred from homology"/>
<dbReference type="EMBL" id="MKVH01000021">
    <property type="protein sequence ID" value="OJX57702.1"/>
    <property type="molecule type" value="Genomic_DNA"/>
</dbReference>
<name>A0A1M3KYW6_9BACT</name>
<keyword evidence="1" id="KW-0560">Oxidoreductase</keyword>
<evidence type="ECO:0000259" key="2">
    <source>
        <dbReference type="PROSITE" id="PS51471"/>
    </source>
</evidence>
<keyword evidence="1" id="KW-0408">Iron</keyword>